<accession>A0A9D7XD84</accession>
<dbReference type="AlphaFoldDB" id="A0A9D7XD84"/>
<proteinExistence type="predicted"/>
<dbReference type="Pfam" id="PF13480">
    <property type="entry name" value="Acetyltransf_6"/>
    <property type="match status" value="1"/>
</dbReference>
<feature type="domain" description="BioF2-like acetyltransferase" evidence="1">
    <location>
        <begin position="178"/>
        <end position="252"/>
    </location>
</feature>
<protein>
    <submittedName>
        <fullName evidence="2">GNAT family N-acetyltransferase</fullName>
    </submittedName>
</protein>
<dbReference type="Gene3D" id="3.40.630.30">
    <property type="match status" value="1"/>
</dbReference>
<dbReference type="Proteomes" id="UP000808349">
    <property type="component" value="Unassembled WGS sequence"/>
</dbReference>
<organism evidence="2 3">
    <name type="scientific">Candidatus Defluviibacterium haderslevense</name>
    <dbReference type="NCBI Taxonomy" id="2981993"/>
    <lineage>
        <taxon>Bacteria</taxon>
        <taxon>Pseudomonadati</taxon>
        <taxon>Bacteroidota</taxon>
        <taxon>Saprospiria</taxon>
        <taxon>Saprospirales</taxon>
        <taxon>Saprospiraceae</taxon>
        <taxon>Candidatus Defluviibacterium</taxon>
    </lineage>
</organism>
<dbReference type="EMBL" id="JADKFW010000004">
    <property type="protein sequence ID" value="MBK9716365.1"/>
    <property type="molecule type" value="Genomic_DNA"/>
</dbReference>
<reference evidence="2 3" key="1">
    <citation type="submission" date="2020-10" db="EMBL/GenBank/DDBJ databases">
        <title>Connecting structure to function with the recovery of over 1000 high-quality activated sludge metagenome-assembled genomes encoding full-length rRNA genes using long-read sequencing.</title>
        <authorList>
            <person name="Singleton C.M."/>
            <person name="Petriglieri F."/>
            <person name="Kristensen J.M."/>
            <person name="Kirkegaard R.H."/>
            <person name="Michaelsen T.Y."/>
            <person name="Andersen M.H."/>
            <person name="Karst S.M."/>
            <person name="Dueholm M.S."/>
            <person name="Nielsen P.H."/>
            <person name="Albertsen M."/>
        </authorList>
    </citation>
    <scope>NUCLEOTIDE SEQUENCE [LARGE SCALE GENOMIC DNA]</scope>
    <source>
        <strain evidence="2">Ribe_18-Q3-R11-54_BAT3C.373</strain>
    </source>
</reference>
<evidence type="ECO:0000313" key="3">
    <source>
        <dbReference type="Proteomes" id="UP000808349"/>
    </source>
</evidence>
<evidence type="ECO:0000313" key="2">
    <source>
        <dbReference type="EMBL" id="MBK9716365.1"/>
    </source>
</evidence>
<sequence>MINQHTEVFLNQDWFNLVSNPNSSLFIELSYKGSKLIAGFELKQFGFLSYLKCPKFTPYNISINHIDDNSNEYSVYAKEVHLINELKQQLKKYNRFQIKCLPTLNIVSPFLDKHTKAYYYTTCFINQSIPIEQCWNNMESATRNHILYGEKNLTIELNGTLEEVKSFITVNSYYHREGLSYALLELVFDTLKPRELIKLLISKKENEIVSIAFFIKSGDVWYYWLNINNQEIKSRGSNAILIWEGIKLAKLQNCHFNFDGSIVPHLEQVFKSFGSKNLAYCNIISNQHLFFKLISKY</sequence>
<dbReference type="InterPro" id="IPR038740">
    <property type="entry name" value="BioF2-like_GNAT_dom"/>
</dbReference>
<evidence type="ECO:0000259" key="1">
    <source>
        <dbReference type="Pfam" id="PF13480"/>
    </source>
</evidence>
<comment type="caution">
    <text evidence="2">The sequence shown here is derived from an EMBL/GenBank/DDBJ whole genome shotgun (WGS) entry which is preliminary data.</text>
</comment>
<dbReference type="InterPro" id="IPR016181">
    <property type="entry name" value="Acyl_CoA_acyltransferase"/>
</dbReference>
<gene>
    <name evidence="2" type="ORF">IPO85_02350</name>
</gene>
<name>A0A9D7XD84_9BACT</name>
<dbReference type="SUPFAM" id="SSF55729">
    <property type="entry name" value="Acyl-CoA N-acyltransferases (Nat)"/>
    <property type="match status" value="1"/>
</dbReference>